<dbReference type="InterPro" id="IPR046956">
    <property type="entry name" value="RLP23-like"/>
</dbReference>
<dbReference type="PANTHER" id="PTHR48063">
    <property type="entry name" value="LRR RECEPTOR-LIKE KINASE"/>
    <property type="match status" value="1"/>
</dbReference>
<feature type="domain" description="Leucine-rich repeat-containing N-terminal plant-type" evidence="13">
    <location>
        <begin position="42"/>
        <end position="84"/>
    </location>
</feature>
<keyword evidence="8 12" id="KW-1133">Transmembrane helix</keyword>
<evidence type="ECO:0000256" key="1">
    <source>
        <dbReference type="ARBA" id="ARBA00004251"/>
    </source>
</evidence>
<dbReference type="InterPro" id="IPR001611">
    <property type="entry name" value="Leu-rich_rpt"/>
</dbReference>
<dbReference type="AlphaFoldDB" id="A0A6P5NKZ5"/>
<keyword evidence="10" id="KW-0675">Receptor</keyword>
<dbReference type="InterPro" id="IPR013210">
    <property type="entry name" value="LRR_N_plant-typ"/>
</dbReference>
<organism evidence="15 16">
    <name type="scientific">Arachis duranensis</name>
    <name type="common">Wild peanut</name>
    <dbReference type="NCBI Taxonomy" id="130453"/>
    <lineage>
        <taxon>Eukaryota</taxon>
        <taxon>Viridiplantae</taxon>
        <taxon>Streptophyta</taxon>
        <taxon>Embryophyta</taxon>
        <taxon>Tracheophyta</taxon>
        <taxon>Spermatophyta</taxon>
        <taxon>Magnoliopsida</taxon>
        <taxon>eudicotyledons</taxon>
        <taxon>Gunneridae</taxon>
        <taxon>Pentapetalae</taxon>
        <taxon>rosids</taxon>
        <taxon>fabids</taxon>
        <taxon>Fabales</taxon>
        <taxon>Fabaceae</taxon>
        <taxon>Papilionoideae</taxon>
        <taxon>50 kb inversion clade</taxon>
        <taxon>dalbergioids sensu lato</taxon>
        <taxon>Dalbergieae</taxon>
        <taxon>Pterocarpus clade</taxon>
        <taxon>Arachis</taxon>
    </lineage>
</organism>
<comment type="subcellular location">
    <subcellularLocation>
        <location evidence="1">Cell membrane</location>
        <topology evidence="1">Single-pass type I membrane protein</topology>
    </subcellularLocation>
</comment>
<dbReference type="SMART" id="SM00369">
    <property type="entry name" value="LRR_TYP"/>
    <property type="match status" value="11"/>
</dbReference>
<evidence type="ECO:0000256" key="10">
    <source>
        <dbReference type="ARBA" id="ARBA00023170"/>
    </source>
</evidence>
<feature type="transmembrane region" description="Helical" evidence="12">
    <location>
        <begin position="973"/>
        <end position="994"/>
    </location>
</feature>
<dbReference type="Pfam" id="PF23598">
    <property type="entry name" value="LRR_14"/>
    <property type="match status" value="1"/>
</dbReference>
<feature type="domain" description="Disease resistance R13L4/SHOC-2-like LRR" evidence="14">
    <location>
        <begin position="106"/>
        <end position="199"/>
    </location>
</feature>
<reference evidence="16" key="2">
    <citation type="submission" date="2025-08" db="UniProtKB">
        <authorList>
            <consortium name="RefSeq"/>
        </authorList>
    </citation>
    <scope>IDENTIFICATION</scope>
    <source>
        <tissue evidence="16">Whole plant</tissue>
    </source>
</reference>
<keyword evidence="6" id="KW-0732">Signal</keyword>
<dbReference type="SUPFAM" id="SSF52058">
    <property type="entry name" value="L domain-like"/>
    <property type="match status" value="2"/>
</dbReference>
<evidence type="ECO:0000259" key="14">
    <source>
        <dbReference type="Pfam" id="PF23598"/>
    </source>
</evidence>
<dbReference type="Gene3D" id="3.80.10.10">
    <property type="entry name" value="Ribonuclease Inhibitor"/>
    <property type="match status" value="4"/>
</dbReference>
<dbReference type="PRINTS" id="PR00019">
    <property type="entry name" value="LEURICHRPT"/>
</dbReference>
<evidence type="ECO:0000256" key="7">
    <source>
        <dbReference type="ARBA" id="ARBA00022737"/>
    </source>
</evidence>
<gene>
    <name evidence="16" type="primary">LOC107486273</name>
</gene>
<protein>
    <submittedName>
        <fullName evidence="16">Receptor-like protein EIX1 isoform X1</fullName>
    </submittedName>
</protein>
<evidence type="ECO:0000259" key="13">
    <source>
        <dbReference type="Pfam" id="PF08263"/>
    </source>
</evidence>
<evidence type="ECO:0000256" key="12">
    <source>
        <dbReference type="SAM" id="Phobius"/>
    </source>
</evidence>
<evidence type="ECO:0000313" key="15">
    <source>
        <dbReference type="Proteomes" id="UP000515211"/>
    </source>
</evidence>
<evidence type="ECO:0000256" key="2">
    <source>
        <dbReference type="ARBA" id="ARBA00009592"/>
    </source>
</evidence>
<sequence>MNPRFAMAFQYYVFIVFFMHISVLHVLALNPMLDNVTVKCIKSERHALLALKQGFHLNNNAWLSSWGHGDNQKECCNWEHIQCSNETGHVLKLDLHVSDHIVRAGSITTALAELHHLNYLDLSYISFNLTPSIPIFIASLTHLRYLNLSHSGFQGKVPHQFGNLLFLEYLDLAYNSLLAEIPPQISNLSNLVYLHLGSNSFHGNIPPQLGSLLSLKYLDLSENYFNGTIPENFGNLSNLEYLDLSSSYQISLSSGLQWLSHLSFLRHLSLPKVNLSTANNWQQLVSGLSHLQYLDFNGCDLSDSIPSSLSPAANFSTSLSFVDLSGNNLMNSSLIFPWLMNSTSSLAMLNLDHNSLRGTIPQAIGELSSLEYLNLASNQLEGRIPLSLFHVCSLRELDLSGNRLSGQFHEFAKALSNCNHKQLQTLKMGWNEITGMVPDLSSFSSLQVLRLDSNGLNGTLHEGIGQLSNLRELRLGNNSLEGLISESHFSKLSMLLTLDLSHNSLVFNISNEWVPPFNLIKIKLASCILGPDFPKWLQNQHNMNWLDISRAEISSNVPNWFWEFLPTMVKLNLSHNHFKGKIENLPLIPQSALQIDLSSNSFEGPVPSFLSMSAQVFLSNNMFSTANLFLCSNVSANTEYLDLSNNHIRGQLPDCWMNFQSLGFLDLSNNYFHGSLPRSMGSLNQIQSLHLGDNNFSGEIPLSFVNCTELRLFDAAKNNLTGPFPSWIGNNLSNLFILSLHSNQFHGSIPLSICNLDELHLLDLSLNSLSGNIPKCIRNLSAMASQATSKVDIFYAYDAYYDDFDGITSFGVNADSASLIWKGKMSKYRSTLGLLRSIDLSSNRFNGEIPNEMMSLVGLVSLNISRNKLVGNIPQGVVQLKSLDFLDLSRNQLSGRIPSQLSQLDRLSVLDLSYNDLSGQIPLGTQLQTRDASAYIGNPKLCGAPLNKTCLVPTQNPVDGNDDHEEHFFTEGFYIALAIGFIMGFWGVSCSLILKKSWRYAYFKFFNDLYDKLYVFAAIKMAKLKRLRS</sequence>
<evidence type="ECO:0000256" key="4">
    <source>
        <dbReference type="ARBA" id="ARBA00022614"/>
    </source>
</evidence>
<evidence type="ECO:0000313" key="16">
    <source>
        <dbReference type="RefSeq" id="XP_020997369.2"/>
    </source>
</evidence>
<evidence type="ECO:0000256" key="11">
    <source>
        <dbReference type="ARBA" id="ARBA00023180"/>
    </source>
</evidence>
<evidence type="ECO:0000256" key="8">
    <source>
        <dbReference type="ARBA" id="ARBA00022989"/>
    </source>
</evidence>
<dbReference type="KEGG" id="adu:107486273"/>
<feature type="transmembrane region" description="Helical" evidence="12">
    <location>
        <begin position="12"/>
        <end position="33"/>
    </location>
</feature>
<comment type="similarity">
    <text evidence="2">Belongs to the RLP family.</text>
</comment>
<dbReference type="FunFam" id="3.80.10.10:FF:000383">
    <property type="entry name" value="Leucine-rich repeat receptor protein kinase EMS1"/>
    <property type="match status" value="2"/>
</dbReference>
<reference evidence="15" key="1">
    <citation type="journal article" date="2016" name="Nat. Genet.">
        <title>The genome sequences of Arachis duranensis and Arachis ipaensis, the diploid ancestors of cultivated peanut.</title>
        <authorList>
            <person name="Bertioli D.J."/>
            <person name="Cannon S.B."/>
            <person name="Froenicke L."/>
            <person name="Huang G."/>
            <person name="Farmer A.D."/>
            <person name="Cannon E.K."/>
            <person name="Liu X."/>
            <person name="Gao D."/>
            <person name="Clevenger J."/>
            <person name="Dash S."/>
            <person name="Ren L."/>
            <person name="Moretzsohn M.C."/>
            <person name="Shirasawa K."/>
            <person name="Huang W."/>
            <person name="Vidigal B."/>
            <person name="Abernathy B."/>
            <person name="Chu Y."/>
            <person name="Niederhuth C.E."/>
            <person name="Umale P."/>
            <person name="Araujo A.C."/>
            <person name="Kozik A."/>
            <person name="Kim K.D."/>
            <person name="Burow M.D."/>
            <person name="Varshney R.K."/>
            <person name="Wang X."/>
            <person name="Zhang X."/>
            <person name="Barkley N."/>
            <person name="Guimaraes P.M."/>
            <person name="Isobe S."/>
            <person name="Guo B."/>
            <person name="Liao B."/>
            <person name="Stalker H.T."/>
            <person name="Schmitz R.J."/>
            <person name="Scheffler B.E."/>
            <person name="Leal-Bertioli S.C."/>
            <person name="Xun X."/>
            <person name="Jackson S.A."/>
            <person name="Michelmore R."/>
            <person name="Ozias-Akins P."/>
        </authorList>
    </citation>
    <scope>NUCLEOTIDE SEQUENCE [LARGE SCALE GENOMIC DNA]</scope>
    <source>
        <strain evidence="15">cv. V14167</strain>
    </source>
</reference>
<keyword evidence="9 12" id="KW-0472">Membrane</keyword>
<dbReference type="GO" id="GO:0007165">
    <property type="term" value="P:signal transduction"/>
    <property type="evidence" value="ECO:0007669"/>
    <property type="project" value="UniProtKB-ARBA"/>
</dbReference>
<dbReference type="RefSeq" id="XP_020997369.2">
    <property type="nucleotide sequence ID" value="XM_021141710.2"/>
</dbReference>
<dbReference type="FunFam" id="3.80.10.10:FF:000041">
    <property type="entry name" value="LRR receptor-like serine/threonine-protein kinase ERECTA"/>
    <property type="match status" value="1"/>
</dbReference>
<dbReference type="SUPFAM" id="SSF52047">
    <property type="entry name" value="RNI-like"/>
    <property type="match status" value="1"/>
</dbReference>
<dbReference type="InterPro" id="IPR032675">
    <property type="entry name" value="LRR_dom_sf"/>
</dbReference>
<dbReference type="GO" id="GO:0005886">
    <property type="term" value="C:plasma membrane"/>
    <property type="evidence" value="ECO:0007669"/>
    <property type="project" value="UniProtKB-SubCell"/>
</dbReference>
<dbReference type="FunFam" id="3.80.10.10:FF:001347">
    <property type="entry name" value="LRR receptor-like serine/threonine-protein kinase GSO2"/>
    <property type="match status" value="1"/>
</dbReference>
<dbReference type="InterPro" id="IPR055414">
    <property type="entry name" value="LRR_R13L4/SHOC2-like"/>
</dbReference>
<keyword evidence="11" id="KW-0325">Glycoprotein</keyword>
<dbReference type="GeneID" id="107486273"/>
<dbReference type="Pfam" id="PF13855">
    <property type="entry name" value="LRR_8"/>
    <property type="match status" value="3"/>
</dbReference>
<dbReference type="Proteomes" id="UP000515211">
    <property type="component" value="Chromosome 4"/>
</dbReference>
<keyword evidence="7" id="KW-0677">Repeat</keyword>
<accession>A0A6P5NKZ5</accession>
<dbReference type="PANTHER" id="PTHR48063:SF101">
    <property type="entry name" value="LRR RECEPTOR-LIKE SERINE_THREONINE-PROTEIN KINASE FLS2"/>
    <property type="match status" value="1"/>
</dbReference>
<proteinExistence type="inferred from homology"/>
<keyword evidence="3" id="KW-1003">Cell membrane</keyword>
<keyword evidence="4" id="KW-0433">Leucine-rich repeat</keyword>
<keyword evidence="15" id="KW-1185">Reference proteome</keyword>
<evidence type="ECO:0000256" key="5">
    <source>
        <dbReference type="ARBA" id="ARBA00022692"/>
    </source>
</evidence>
<evidence type="ECO:0000256" key="6">
    <source>
        <dbReference type="ARBA" id="ARBA00022729"/>
    </source>
</evidence>
<dbReference type="Pfam" id="PF00560">
    <property type="entry name" value="LRR_1"/>
    <property type="match status" value="6"/>
</dbReference>
<dbReference type="InterPro" id="IPR003591">
    <property type="entry name" value="Leu-rich_rpt_typical-subtyp"/>
</dbReference>
<dbReference type="FunFam" id="3.80.10.10:FF:000111">
    <property type="entry name" value="LRR receptor-like serine/threonine-protein kinase ERECTA"/>
    <property type="match status" value="1"/>
</dbReference>
<dbReference type="Pfam" id="PF08263">
    <property type="entry name" value="LRRNT_2"/>
    <property type="match status" value="1"/>
</dbReference>
<keyword evidence="5 12" id="KW-0812">Transmembrane</keyword>
<evidence type="ECO:0000256" key="9">
    <source>
        <dbReference type="ARBA" id="ARBA00023136"/>
    </source>
</evidence>
<name>A0A6P5NKZ5_ARADU</name>
<evidence type="ECO:0000256" key="3">
    <source>
        <dbReference type="ARBA" id="ARBA00022475"/>
    </source>
</evidence>